<dbReference type="InParanoid" id="A0A671WS17"/>
<keyword evidence="2" id="KW-1185">Reference proteome</keyword>
<dbReference type="AlphaFoldDB" id="A0A671WS17"/>
<reference evidence="1" key="1">
    <citation type="submission" date="2021-04" db="EMBL/GenBank/DDBJ databases">
        <authorList>
            <consortium name="Wellcome Sanger Institute Data Sharing"/>
        </authorList>
    </citation>
    <scope>NUCLEOTIDE SEQUENCE [LARGE SCALE GENOMIC DNA]</scope>
</reference>
<protein>
    <submittedName>
        <fullName evidence="1">Uncharacterized protein</fullName>
    </submittedName>
</protein>
<reference evidence="1" key="3">
    <citation type="submission" date="2025-09" db="UniProtKB">
        <authorList>
            <consortium name="Ensembl"/>
        </authorList>
    </citation>
    <scope>IDENTIFICATION</scope>
</reference>
<evidence type="ECO:0000313" key="2">
    <source>
        <dbReference type="Proteomes" id="UP000472265"/>
    </source>
</evidence>
<dbReference type="Ensembl" id="ENSSAUT00010041564.1">
    <property type="protein sequence ID" value="ENSSAUP00010039428.1"/>
    <property type="gene ID" value="ENSSAUG00010016609.1"/>
</dbReference>
<proteinExistence type="predicted"/>
<reference evidence="1" key="2">
    <citation type="submission" date="2025-08" db="UniProtKB">
        <authorList>
            <consortium name="Ensembl"/>
        </authorList>
    </citation>
    <scope>IDENTIFICATION</scope>
</reference>
<evidence type="ECO:0000313" key="1">
    <source>
        <dbReference type="Ensembl" id="ENSSAUP00010039428.1"/>
    </source>
</evidence>
<accession>A0A671WS17</accession>
<dbReference type="Proteomes" id="UP000472265">
    <property type="component" value="Chromosome 22"/>
</dbReference>
<sequence>LIAFHTADDGSQRVHPPKKLMSVISCSCRWKRQVNCRSPRTFLERRSHDPPGESPEILICQIDFKTTCVHFFRNFLAVVVDLFSQD</sequence>
<organism evidence="1 2">
    <name type="scientific">Sparus aurata</name>
    <name type="common">Gilthead sea bream</name>
    <dbReference type="NCBI Taxonomy" id="8175"/>
    <lineage>
        <taxon>Eukaryota</taxon>
        <taxon>Metazoa</taxon>
        <taxon>Chordata</taxon>
        <taxon>Craniata</taxon>
        <taxon>Vertebrata</taxon>
        <taxon>Euteleostomi</taxon>
        <taxon>Actinopterygii</taxon>
        <taxon>Neopterygii</taxon>
        <taxon>Teleostei</taxon>
        <taxon>Neoteleostei</taxon>
        <taxon>Acanthomorphata</taxon>
        <taxon>Eupercaria</taxon>
        <taxon>Spariformes</taxon>
        <taxon>Sparidae</taxon>
        <taxon>Sparus</taxon>
    </lineage>
</organism>
<name>A0A671WS17_SPAAU</name>